<gene>
    <name evidence="4" type="ORF">GCM10008101_17170</name>
</gene>
<dbReference type="PANTHER" id="PTHR24074">
    <property type="entry name" value="CO-CHAPERONE PROTEIN DJLA"/>
    <property type="match status" value="1"/>
</dbReference>
<keyword evidence="5" id="KW-1185">Reference proteome</keyword>
<accession>A0ABQ3C137</accession>
<evidence type="ECO:0000313" key="4">
    <source>
        <dbReference type="EMBL" id="GGZ64154.1"/>
    </source>
</evidence>
<evidence type="ECO:0000256" key="2">
    <source>
        <dbReference type="SAM" id="MobiDB-lite"/>
    </source>
</evidence>
<dbReference type="SMART" id="SM00271">
    <property type="entry name" value="DnaJ"/>
    <property type="match status" value="1"/>
</dbReference>
<protein>
    <recommendedName>
        <fullName evidence="3">J domain-containing protein</fullName>
    </recommendedName>
</protein>
<dbReference type="InterPro" id="IPR001623">
    <property type="entry name" value="DnaJ_domain"/>
</dbReference>
<comment type="caution">
    <text evidence="4">The sequence shown here is derived from an EMBL/GenBank/DDBJ whole genome shotgun (WGS) entry which is preliminary data.</text>
</comment>
<proteinExistence type="predicted"/>
<dbReference type="SUPFAM" id="SSF46565">
    <property type="entry name" value="Chaperone J-domain"/>
    <property type="match status" value="1"/>
</dbReference>
<evidence type="ECO:0000313" key="5">
    <source>
        <dbReference type="Proteomes" id="UP000643403"/>
    </source>
</evidence>
<feature type="region of interest" description="Disordered" evidence="2">
    <location>
        <begin position="72"/>
        <end position="97"/>
    </location>
</feature>
<dbReference type="InterPro" id="IPR036869">
    <property type="entry name" value="J_dom_sf"/>
</dbReference>
<dbReference type="PRINTS" id="PR00625">
    <property type="entry name" value="JDOMAIN"/>
</dbReference>
<feature type="domain" description="J" evidence="3">
    <location>
        <begin position="4"/>
        <end position="69"/>
    </location>
</feature>
<dbReference type="PROSITE" id="PS50076">
    <property type="entry name" value="DNAJ_2"/>
    <property type="match status" value="1"/>
</dbReference>
<reference evidence="5" key="1">
    <citation type="journal article" date="2019" name="Int. J. Syst. Evol. Microbiol.">
        <title>The Global Catalogue of Microorganisms (GCM) 10K type strain sequencing project: providing services to taxonomists for standard genome sequencing and annotation.</title>
        <authorList>
            <consortium name="The Broad Institute Genomics Platform"/>
            <consortium name="The Broad Institute Genome Sequencing Center for Infectious Disease"/>
            <person name="Wu L."/>
            <person name="Ma J."/>
        </authorList>
    </citation>
    <scope>NUCLEOTIDE SEQUENCE [LARGE SCALE GENOMIC DNA]</scope>
    <source>
        <strain evidence="5">KCTC 22558</strain>
    </source>
</reference>
<dbReference type="Pfam" id="PF00226">
    <property type="entry name" value="DnaJ"/>
    <property type="match status" value="1"/>
</dbReference>
<dbReference type="Proteomes" id="UP000643403">
    <property type="component" value="Unassembled WGS sequence"/>
</dbReference>
<evidence type="ECO:0000259" key="3">
    <source>
        <dbReference type="PROSITE" id="PS50076"/>
    </source>
</evidence>
<organism evidence="4 5">
    <name type="scientific">Cognatilysobacter xinjiangensis</name>
    <dbReference type="NCBI Taxonomy" id="546892"/>
    <lineage>
        <taxon>Bacteria</taxon>
        <taxon>Pseudomonadati</taxon>
        <taxon>Pseudomonadota</taxon>
        <taxon>Gammaproteobacteria</taxon>
        <taxon>Lysobacterales</taxon>
        <taxon>Lysobacteraceae</taxon>
        <taxon>Cognatilysobacter</taxon>
    </lineage>
</organism>
<keyword evidence="1" id="KW-0143">Chaperone</keyword>
<sequence length="126" mass="14126">MATAHYQVLKVAADAPVEVIRAAYRALAARHHPDRCGDDPSAAARMQRVNEAYRVLSDPALRARYDAVLRRERRRRATDVPSTPPLPARRPRIEVDVDGEIEVPPALRRRAAEAYRAHASLGSWRA</sequence>
<dbReference type="CDD" id="cd06257">
    <property type="entry name" value="DnaJ"/>
    <property type="match status" value="1"/>
</dbReference>
<name>A0ABQ3C137_9GAMM</name>
<evidence type="ECO:0000256" key="1">
    <source>
        <dbReference type="ARBA" id="ARBA00023186"/>
    </source>
</evidence>
<dbReference type="Gene3D" id="1.10.287.110">
    <property type="entry name" value="DnaJ domain"/>
    <property type="match status" value="1"/>
</dbReference>
<dbReference type="EMBL" id="BMXY01000002">
    <property type="protein sequence ID" value="GGZ64154.1"/>
    <property type="molecule type" value="Genomic_DNA"/>
</dbReference>
<dbReference type="InterPro" id="IPR050817">
    <property type="entry name" value="DjlA_DnaK_co-chaperone"/>
</dbReference>
<dbReference type="RefSeq" id="WP_189449009.1">
    <property type="nucleotide sequence ID" value="NZ_BMXY01000002.1"/>
</dbReference>